<feature type="non-terminal residue" evidence="2">
    <location>
        <position position="174"/>
    </location>
</feature>
<evidence type="ECO:0000313" key="2">
    <source>
        <dbReference type="EMBL" id="GFR40803.1"/>
    </source>
</evidence>
<keyword evidence="1" id="KW-0812">Transmembrane</keyword>
<protein>
    <submittedName>
        <fullName evidence="2">Uncharacterized protein</fullName>
    </submittedName>
</protein>
<feature type="transmembrane region" description="Helical" evidence="1">
    <location>
        <begin position="52"/>
        <end position="72"/>
    </location>
</feature>
<comment type="caution">
    <text evidence="2">The sequence shown here is derived from an EMBL/GenBank/DDBJ whole genome shotgun (WGS) entry which is preliminary data.</text>
</comment>
<sequence length="174" mass="18973">LFPLDPTTSRVDAIYAFFPCSSSYTQQLLYTLRAGAFIDPWVKARVWDYGNLAYAAGQLLTLAVAAAAPSLYERWRHGLFVVHSASILLGWWASAVAAPAQLLPLLGAVYIGGVKRRVGAVYFAWKALTVHRLPSRLQLLSGPALWLLALPTMAAVDRRLAAPPAGPLQHNHLD</sequence>
<name>A0AAD3HHG6_9CHLO</name>
<gene>
    <name evidence="2" type="ORF">Agub_g1421</name>
</gene>
<evidence type="ECO:0000313" key="3">
    <source>
        <dbReference type="Proteomes" id="UP001054857"/>
    </source>
</evidence>
<evidence type="ECO:0000256" key="1">
    <source>
        <dbReference type="SAM" id="Phobius"/>
    </source>
</evidence>
<dbReference type="EMBL" id="BMAR01000001">
    <property type="protein sequence ID" value="GFR40803.1"/>
    <property type="molecule type" value="Genomic_DNA"/>
</dbReference>
<keyword evidence="3" id="KW-1185">Reference proteome</keyword>
<feature type="non-terminal residue" evidence="2">
    <location>
        <position position="1"/>
    </location>
</feature>
<reference evidence="2 3" key="1">
    <citation type="journal article" date="2021" name="Sci. Rep.">
        <title>Genome sequencing of the multicellular alga Astrephomene provides insights into convergent evolution of germ-soma differentiation.</title>
        <authorList>
            <person name="Yamashita S."/>
            <person name="Yamamoto K."/>
            <person name="Matsuzaki R."/>
            <person name="Suzuki S."/>
            <person name="Yamaguchi H."/>
            <person name="Hirooka S."/>
            <person name="Minakuchi Y."/>
            <person name="Miyagishima S."/>
            <person name="Kawachi M."/>
            <person name="Toyoda A."/>
            <person name="Nozaki H."/>
        </authorList>
    </citation>
    <scope>NUCLEOTIDE SEQUENCE [LARGE SCALE GENOMIC DNA]</scope>
    <source>
        <strain evidence="2 3">NIES-4017</strain>
    </source>
</reference>
<dbReference type="AlphaFoldDB" id="A0AAD3HHG6"/>
<accession>A0AAD3HHG6</accession>
<keyword evidence="1" id="KW-1133">Transmembrane helix</keyword>
<keyword evidence="1" id="KW-0472">Membrane</keyword>
<organism evidence="2 3">
    <name type="scientific">Astrephomene gubernaculifera</name>
    <dbReference type="NCBI Taxonomy" id="47775"/>
    <lineage>
        <taxon>Eukaryota</taxon>
        <taxon>Viridiplantae</taxon>
        <taxon>Chlorophyta</taxon>
        <taxon>core chlorophytes</taxon>
        <taxon>Chlorophyceae</taxon>
        <taxon>CS clade</taxon>
        <taxon>Chlamydomonadales</taxon>
        <taxon>Astrephomenaceae</taxon>
        <taxon>Astrephomene</taxon>
    </lineage>
</organism>
<proteinExistence type="predicted"/>
<dbReference type="Proteomes" id="UP001054857">
    <property type="component" value="Unassembled WGS sequence"/>
</dbReference>